<dbReference type="Proteomes" id="UP000011867">
    <property type="component" value="Chromosome"/>
</dbReference>
<gene>
    <name evidence="1" type="ordered locus">Nmlp_3004</name>
</gene>
<accession>M1XS78</accession>
<dbReference type="GeneID" id="55549460"/>
<dbReference type="eggNOG" id="arCOG11562">
    <property type="taxonomic scope" value="Archaea"/>
</dbReference>
<proteinExistence type="predicted"/>
<evidence type="ECO:0000313" key="1">
    <source>
        <dbReference type="EMBL" id="CCQ37147.1"/>
    </source>
</evidence>
<dbReference type="OrthoDB" id="314468at2157"/>
<protein>
    <submittedName>
        <fullName evidence="1">Small CPxCG-related zinc finger protein</fullName>
    </submittedName>
</protein>
<name>M1XS78_NATM8</name>
<evidence type="ECO:0000313" key="2">
    <source>
        <dbReference type="Proteomes" id="UP000011867"/>
    </source>
</evidence>
<dbReference type="STRING" id="268739.Nmlp_3004"/>
<dbReference type="EMBL" id="HF582854">
    <property type="protein sequence ID" value="CCQ37147.1"/>
    <property type="molecule type" value="Genomic_DNA"/>
</dbReference>
<dbReference type="HOGENOM" id="CLU_3057213_0_0_2"/>
<dbReference type="KEGG" id="nmo:Nmlp_3004"/>
<sequence length="53" mass="5645">MLRVRIFLCEGCGTAHADPEEPPRCCACGRASLTELDGRDGAAAYFSPSRDAT</sequence>
<dbReference type="AlphaFoldDB" id="M1XS78"/>
<dbReference type="RefSeq" id="WP_015409897.1">
    <property type="nucleotide sequence ID" value="NC_020388.1"/>
</dbReference>
<organism evidence="1 2">
    <name type="scientific">Natronomonas moolapensis (strain DSM 18674 / CECT 7526 / JCM 14361 / 8.8.11)</name>
    <dbReference type="NCBI Taxonomy" id="268739"/>
    <lineage>
        <taxon>Archaea</taxon>
        <taxon>Methanobacteriati</taxon>
        <taxon>Methanobacteriota</taxon>
        <taxon>Stenosarchaea group</taxon>
        <taxon>Halobacteria</taxon>
        <taxon>Halobacteriales</taxon>
        <taxon>Natronomonadaceae</taxon>
        <taxon>Natronomonas</taxon>
    </lineage>
</organism>
<reference evidence="1 2" key="1">
    <citation type="journal article" date="2013" name="Genome Announc.">
        <title>Genome of the haloarchaeon Natronomonas moolapensis, a neutrophilic member of a previously haloalkaliphilic genus.</title>
        <authorList>
            <person name="Dyall-Smith M.L."/>
            <person name="Pfeiffer F."/>
            <person name="Oberwinkler T."/>
            <person name="Klee K."/>
            <person name="Rampp M."/>
            <person name="Palm P."/>
            <person name="Gross K."/>
            <person name="Schuster S.C."/>
            <person name="Oesterhelt D."/>
        </authorList>
    </citation>
    <scope>NUCLEOTIDE SEQUENCE [LARGE SCALE GENOMIC DNA]</scope>
    <source>
        <strain evidence="2">DSM 18674 / JCM 14361 / 8.8.11</strain>
    </source>
</reference>
<keyword evidence="2" id="KW-1185">Reference proteome</keyword>